<dbReference type="InterPro" id="IPR027417">
    <property type="entry name" value="P-loop_NTPase"/>
</dbReference>
<evidence type="ECO:0000256" key="7">
    <source>
        <dbReference type="ARBA" id="ARBA00022840"/>
    </source>
</evidence>
<dbReference type="PANTHER" id="PTHR43442:SF3">
    <property type="entry name" value="GLUCONOKINASE-RELATED"/>
    <property type="match status" value="1"/>
</dbReference>
<dbReference type="KEGG" id="serw:FY030_14910"/>
<sequence length="178" mass="19904">MGVSGTGKSTVADAIAARLAGTLVEGDSFHPQANIDKMAAGMPLDDDDRRPWLQSLARKITRMDAEGKTGVIACSSLRRLYRDWLRLGVQELFFVHLHTDYDVLDERMSQRRGHFMPPSLLKSQFETLEMLEEDELGLQIDVRHTPQAVVTRALEALAVAGLPPRGDEERDPGLIWRP</sequence>
<proteinExistence type="inferred from homology"/>
<dbReference type="Pfam" id="PF13671">
    <property type="entry name" value="AAA_33"/>
    <property type="match status" value="1"/>
</dbReference>
<dbReference type="CDD" id="cd02021">
    <property type="entry name" value="GntK"/>
    <property type="match status" value="1"/>
</dbReference>
<evidence type="ECO:0000256" key="5">
    <source>
        <dbReference type="ARBA" id="ARBA00022741"/>
    </source>
</evidence>
<dbReference type="PANTHER" id="PTHR43442">
    <property type="entry name" value="GLUCONOKINASE-RELATED"/>
    <property type="match status" value="1"/>
</dbReference>
<gene>
    <name evidence="11" type="ORF">FY030_14910</name>
</gene>
<evidence type="ECO:0000256" key="2">
    <source>
        <dbReference type="ARBA" id="ARBA00008420"/>
    </source>
</evidence>
<reference evidence="11 12" key="1">
    <citation type="submission" date="2019-09" db="EMBL/GenBank/DDBJ databases">
        <title>Serinicoccus pratensis sp. nov., isolated from meadow soil.</title>
        <authorList>
            <person name="Zhang W."/>
        </authorList>
    </citation>
    <scope>NUCLEOTIDE SEQUENCE [LARGE SCALE GENOMIC DNA]</scope>
    <source>
        <strain evidence="11 12">W204</strain>
    </source>
</reference>
<evidence type="ECO:0000256" key="3">
    <source>
        <dbReference type="ARBA" id="ARBA00012054"/>
    </source>
</evidence>
<evidence type="ECO:0000313" key="11">
    <source>
        <dbReference type="EMBL" id="QFG70378.1"/>
    </source>
</evidence>
<dbReference type="GO" id="GO:0005737">
    <property type="term" value="C:cytoplasm"/>
    <property type="evidence" value="ECO:0007669"/>
    <property type="project" value="TreeGrafter"/>
</dbReference>
<dbReference type="Proteomes" id="UP000326546">
    <property type="component" value="Chromosome"/>
</dbReference>
<organism evidence="11 12">
    <name type="scientific">Ornithinimicrobium pratense</name>
    <dbReference type="NCBI Taxonomy" id="2593973"/>
    <lineage>
        <taxon>Bacteria</taxon>
        <taxon>Bacillati</taxon>
        <taxon>Actinomycetota</taxon>
        <taxon>Actinomycetes</taxon>
        <taxon>Micrococcales</taxon>
        <taxon>Ornithinimicrobiaceae</taxon>
        <taxon>Ornithinimicrobium</taxon>
    </lineage>
</organism>
<dbReference type="OrthoDB" id="9795716at2"/>
<dbReference type="SUPFAM" id="SSF52540">
    <property type="entry name" value="P-loop containing nucleoside triphosphate hydrolases"/>
    <property type="match status" value="1"/>
</dbReference>
<protein>
    <recommendedName>
        <fullName evidence="3 10">Gluconokinase</fullName>
        <ecNumber evidence="3 10">2.7.1.12</ecNumber>
    </recommendedName>
</protein>
<dbReference type="NCBIfam" id="TIGR01313">
    <property type="entry name" value="therm_gnt_kin"/>
    <property type="match status" value="1"/>
</dbReference>
<evidence type="ECO:0000256" key="8">
    <source>
        <dbReference type="ARBA" id="ARBA00023064"/>
    </source>
</evidence>
<evidence type="ECO:0000256" key="10">
    <source>
        <dbReference type="RuleBase" id="RU363066"/>
    </source>
</evidence>
<name>A0A5J6V9B4_9MICO</name>
<comment type="catalytic activity">
    <reaction evidence="9 10">
        <text>D-gluconate + ATP = 6-phospho-D-gluconate + ADP + H(+)</text>
        <dbReference type="Rhea" id="RHEA:19433"/>
        <dbReference type="ChEBI" id="CHEBI:15378"/>
        <dbReference type="ChEBI" id="CHEBI:18391"/>
        <dbReference type="ChEBI" id="CHEBI:30616"/>
        <dbReference type="ChEBI" id="CHEBI:58759"/>
        <dbReference type="ChEBI" id="CHEBI:456216"/>
        <dbReference type="EC" id="2.7.1.12"/>
    </reaction>
</comment>
<comment type="similarity">
    <text evidence="2 10">Belongs to the gluconokinase GntK/GntV family.</text>
</comment>
<comment type="pathway">
    <text evidence="1">Carbohydrate acid metabolism.</text>
</comment>
<keyword evidence="6 10" id="KW-0418">Kinase</keyword>
<keyword evidence="12" id="KW-1185">Reference proteome</keyword>
<evidence type="ECO:0000256" key="1">
    <source>
        <dbReference type="ARBA" id="ARBA00004761"/>
    </source>
</evidence>
<dbReference type="GO" id="GO:0005524">
    <property type="term" value="F:ATP binding"/>
    <property type="evidence" value="ECO:0007669"/>
    <property type="project" value="UniProtKB-KW"/>
</dbReference>
<dbReference type="Gene3D" id="3.40.50.300">
    <property type="entry name" value="P-loop containing nucleotide triphosphate hydrolases"/>
    <property type="match status" value="1"/>
</dbReference>
<evidence type="ECO:0000256" key="4">
    <source>
        <dbReference type="ARBA" id="ARBA00022679"/>
    </source>
</evidence>
<dbReference type="AlphaFoldDB" id="A0A5J6V9B4"/>
<accession>A0A5J6V9B4</accession>
<keyword evidence="4 10" id="KW-0808">Transferase</keyword>
<dbReference type="GO" id="GO:0046316">
    <property type="term" value="F:gluconokinase activity"/>
    <property type="evidence" value="ECO:0007669"/>
    <property type="project" value="UniProtKB-EC"/>
</dbReference>
<keyword evidence="5 10" id="KW-0547">Nucleotide-binding</keyword>
<dbReference type="GO" id="GO:0019521">
    <property type="term" value="P:D-gluconate metabolic process"/>
    <property type="evidence" value="ECO:0007669"/>
    <property type="project" value="UniProtKB-KW"/>
</dbReference>
<dbReference type="EMBL" id="CP044427">
    <property type="protein sequence ID" value="QFG70378.1"/>
    <property type="molecule type" value="Genomic_DNA"/>
</dbReference>
<evidence type="ECO:0000256" key="9">
    <source>
        <dbReference type="ARBA" id="ARBA00048090"/>
    </source>
</evidence>
<evidence type="ECO:0000256" key="6">
    <source>
        <dbReference type="ARBA" id="ARBA00022777"/>
    </source>
</evidence>
<dbReference type="FunFam" id="3.40.50.300:FF:000522">
    <property type="entry name" value="Gluconokinase"/>
    <property type="match status" value="1"/>
</dbReference>
<dbReference type="InterPro" id="IPR006001">
    <property type="entry name" value="Therm_gnt_kin"/>
</dbReference>
<keyword evidence="7 10" id="KW-0067">ATP-binding</keyword>
<evidence type="ECO:0000313" key="12">
    <source>
        <dbReference type="Proteomes" id="UP000326546"/>
    </source>
</evidence>
<dbReference type="EC" id="2.7.1.12" evidence="3 10"/>
<keyword evidence="8" id="KW-0311">Gluconate utilization</keyword>